<dbReference type="InterPro" id="IPR000380">
    <property type="entry name" value="Topo_IA"/>
</dbReference>
<dbReference type="AlphaFoldDB" id="G5GKH3"/>
<name>G5GKH3_9FIRM</name>
<protein>
    <recommendedName>
        <fullName evidence="2">Topo IA-type catalytic domain-containing protein</fullName>
    </recommendedName>
</protein>
<dbReference type="GO" id="GO:0003677">
    <property type="term" value="F:DNA binding"/>
    <property type="evidence" value="ECO:0007669"/>
    <property type="project" value="InterPro"/>
</dbReference>
<dbReference type="GO" id="GO:0006281">
    <property type="term" value="P:DNA repair"/>
    <property type="evidence" value="ECO:0007669"/>
    <property type="project" value="TreeGrafter"/>
</dbReference>
<organism evidence="3 4">
    <name type="scientific">Johnsonella ignava ATCC 51276</name>
    <dbReference type="NCBI Taxonomy" id="679200"/>
    <lineage>
        <taxon>Bacteria</taxon>
        <taxon>Bacillati</taxon>
        <taxon>Bacillota</taxon>
        <taxon>Clostridia</taxon>
        <taxon>Lachnospirales</taxon>
        <taxon>Lachnospiraceae</taxon>
        <taxon>Johnsonella</taxon>
    </lineage>
</organism>
<dbReference type="eggNOG" id="COG0550">
    <property type="taxonomic scope" value="Bacteria"/>
</dbReference>
<evidence type="ECO:0000259" key="2">
    <source>
        <dbReference type="PROSITE" id="PS52039"/>
    </source>
</evidence>
<dbReference type="InterPro" id="IPR013497">
    <property type="entry name" value="Topo_IA_cen"/>
</dbReference>
<evidence type="ECO:0000313" key="3">
    <source>
        <dbReference type="EMBL" id="EHI54775.1"/>
    </source>
</evidence>
<dbReference type="GO" id="GO:0006310">
    <property type="term" value="P:DNA recombination"/>
    <property type="evidence" value="ECO:0007669"/>
    <property type="project" value="TreeGrafter"/>
</dbReference>
<sequence length="107" mass="12055">MEIAGNDSLDKNVEVERKGLGTPATRAGIIEHLIFKGFIERDKKNLIATHKGISLVTIVADTFKSAETTAKWEMELANISQGKSSKEEFLNTIEHEIRNELTHYKKE</sequence>
<dbReference type="Gene3D" id="1.10.460.10">
    <property type="entry name" value="Topoisomerase I, domain 2"/>
    <property type="match status" value="1"/>
</dbReference>
<dbReference type="GO" id="GO:0043597">
    <property type="term" value="C:cytoplasmic replication fork"/>
    <property type="evidence" value="ECO:0007669"/>
    <property type="project" value="TreeGrafter"/>
</dbReference>
<dbReference type="HOGENOM" id="CLU_175453_0_0_9"/>
<evidence type="ECO:0000313" key="4">
    <source>
        <dbReference type="Proteomes" id="UP000003011"/>
    </source>
</evidence>
<proteinExistence type="predicted"/>
<keyword evidence="1" id="KW-0413">Isomerase</keyword>
<dbReference type="STRING" id="679200.HMPREF9333_02064"/>
<keyword evidence="4" id="KW-1185">Reference proteome</keyword>
<feature type="domain" description="Topo IA-type catalytic" evidence="2">
    <location>
        <begin position="1"/>
        <end position="102"/>
    </location>
</feature>
<dbReference type="InterPro" id="IPR023405">
    <property type="entry name" value="Topo_IA_core_domain"/>
</dbReference>
<dbReference type="Proteomes" id="UP000003011">
    <property type="component" value="Unassembled WGS sequence"/>
</dbReference>
<dbReference type="GO" id="GO:0003917">
    <property type="term" value="F:DNA topoisomerase type I (single strand cut, ATP-independent) activity"/>
    <property type="evidence" value="ECO:0007669"/>
    <property type="project" value="InterPro"/>
</dbReference>
<evidence type="ECO:0000256" key="1">
    <source>
        <dbReference type="ARBA" id="ARBA00023235"/>
    </source>
</evidence>
<comment type="caution">
    <text evidence="3">The sequence shown here is derived from an EMBL/GenBank/DDBJ whole genome shotgun (WGS) entry which is preliminary data.</text>
</comment>
<reference evidence="3 4" key="1">
    <citation type="submission" date="2011-08" db="EMBL/GenBank/DDBJ databases">
        <title>The Genome Sequence of Johnsonella ignava ATCC 51276.</title>
        <authorList>
            <consortium name="The Broad Institute Genome Sequencing Platform"/>
            <person name="Earl A."/>
            <person name="Ward D."/>
            <person name="Feldgarden M."/>
            <person name="Gevers D."/>
            <person name="Izard J."/>
            <person name="Blanton J.M."/>
            <person name="Baranova O.V."/>
            <person name="Dewhirst F.E."/>
            <person name="Young S.K."/>
            <person name="Zeng Q."/>
            <person name="Gargeya S."/>
            <person name="Fitzgerald M."/>
            <person name="Haas B."/>
            <person name="Abouelleil A."/>
            <person name="Alvarado L."/>
            <person name="Arachchi H.M."/>
            <person name="Berlin A."/>
            <person name="Brown A."/>
            <person name="Chapman S.B."/>
            <person name="Chen Z."/>
            <person name="Dunbar C."/>
            <person name="Freedman E."/>
            <person name="Gearin G."/>
            <person name="Gellesch M."/>
            <person name="Goldberg J."/>
            <person name="Griggs A."/>
            <person name="Gujja S."/>
            <person name="Heiman D."/>
            <person name="Howarth C."/>
            <person name="Larson L."/>
            <person name="Lui A."/>
            <person name="MacDonald P.J.P."/>
            <person name="Montmayeur A."/>
            <person name="Murphy C."/>
            <person name="Neiman D."/>
            <person name="Pearson M."/>
            <person name="Priest M."/>
            <person name="Roberts A."/>
            <person name="Saif S."/>
            <person name="Shea T."/>
            <person name="Shenoy N."/>
            <person name="Sisk P."/>
            <person name="Stolte C."/>
            <person name="Sykes S."/>
            <person name="Wortman J."/>
            <person name="Nusbaum C."/>
            <person name="Birren B."/>
        </authorList>
    </citation>
    <scope>NUCLEOTIDE SEQUENCE [LARGE SCALE GENOMIC DNA]</scope>
    <source>
        <strain evidence="3 4">ATCC 51276</strain>
    </source>
</reference>
<dbReference type="PANTHER" id="PTHR11390">
    <property type="entry name" value="PROKARYOTIC DNA TOPOISOMERASE"/>
    <property type="match status" value="1"/>
</dbReference>
<dbReference type="PANTHER" id="PTHR11390:SF21">
    <property type="entry name" value="DNA TOPOISOMERASE 3-ALPHA"/>
    <property type="match status" value="1"/>
</dbReference>
<dbReference type="InterPro" id="IPR013824">
    <property type="entry name" value="Topo_IA_cen_sub1"/>
</dbReference>
<dbReference type="GO" id="GO:0006265">
    <property type="term" value="P:DNA topological change"/>
    <property type="evidence" value="ECO:0007669"/>
    <property type="project" value="InterPro"/>
</dbReference>
<gene>
    <name evidence="3" type="ORF">HMPREF9333_02064</name>
</gene>
<dbReference type="Pfam" id="PF01131">
    <property type="entry name" value="Topoisom_bac"/>
    <property type="match status" value="1"/>
</dbReference>
<dbReference type="EMBL" id="ACZL01000041">
    <property type="protein sequence ID" value="EHI54775.1"/>
    <property type="molecule type" value="Genomic_DNA"/>
</dbReference>
<dbReference type="PATRIC" id="fig|679200.3.peg.2176"/>
<accession>G5GKH3</accession>
<dbReference type="PROSITE" id="PS52039">
    <property type="entry name" value="TOPO_IA_2"/>
    <property type="match status" value="1"/>
</dbReference>
<dbReference type="SUPFAM" id="SSF56712">
    <property type="entry name" value="Prokaryotic type I DNA topoisomerase"/>
    <property type="match status" value="1"/>
</dbReference>